<evidence type="ECO:0000256" key="1">
    <source>
        <dbReference type="SAM" id="SignalP"/>
    </source>
</evidence>
<feature type="signal peptide" evidence="1">
    <location>
        <begin position="1"/>
        <end position="20"/>
    </location>
</feature>
<evidence type="ECO:0000313" key="3">
    <source>
        <dbReference type="Proteomes" id="UP000238479"/>
    </source>
</evidence>
<gene>
    <name evidence="2" type="ORF">RchiOBHm_Chr2g0147451</name>
</gene>
<accession>A0A2P6RZ47</accession>
<keyword evidence="1" id="KW-0732">Signal</keyword>
<protein>
    <submittedName>
        <fullName evidence="2">Uncharacterized protein</fullName>
    </submittedName>
</protein>
<dbReference type="AlphaFoldDB" id="A0A2P6RZ47"/>
<name>A0A2P6RZ47_ROSCH</name>
<sequence length="48" mass="5236">MHYTYIPLLILLLTKILVSGSCLCKISESLKNPSKNGETTGVVLMLIS</sequence>
<proteinExistence type="predicted"/>
<organism evidence="2 3">
    <name type="scientific">Rosa chinensis</name>
    <name type="common">China rose</name>
    <dbReference type="NCBI Taxonomy" id="74649"/>
    <lineage>
        <taxon>Eukaryota</taxon>
        <taxon>Viridiplantae</taxon>
        <taxon>Streptophyta</taxon>
        <taxon>Embryophyta</taxon>
        <taxon>Tracheophyta</taxon>
        <taxon>Spermatophyta</taxon>
        <taxon>Magnoliopsida</taxon>
        <taxon>eudicotyledons</taxon>
        <taxon>Gunneridae</taxon>
        <taxon>Pentapetalae</taxon>
        <taxon>rosids</taxon>
        <taxon>fabids</taxon>
        <taxon>Rosales</taxon>
        <taxon>Rosaceae</taxon>
        <taxon>Rosoideae</taxon>
        <taxon>Rosoideae incertae sedis</taxon>
        <taxon>Rosa</taxon>
    </lineage>
</organism>
<comment type="caution">
    <text evidence="2">The sequence shown here is derived from an EMBL/GenBank/DDBJ whole genome shotgun (WGS) entry which is preliminary data.</text>
</comment>
<reference evidence="2 3" key="1">
    <citation type="journal article" date="2018" name="Nat. Genet.">
        <title>The Rosa genome provides new insights in the design of modern roses.</title>
        <authorList>
            <person name="Bendahmane M."/>
        </authorList>
    </citation>
    <scope>NUCLEOTIDE SEQUENCE [LARGE SCALE GENOMIC DNA]</scope>
    <source>
        <strain evidence="3">cv. Old Blush</strain>
    </source>
</reference>
<dbReference type="Proteomes" id="UP000238479">
    <property type="component" value="Chromosome 2"/>
</dbReference>
<dbReference type="Gramene" id="PRQ51707">
    <property type="protein sequence ID" value="PRQ51707"/>
    <property type="gene ID" value="RchiOBHm_Chr2g0147451"/>
</dbReference>
<evidence type="ECO:0000313" key="2">
    <source>
        <dbReference type="EMBL" id="PRQ51707.1"/>
    </source>
</evidence>
<keyword evidence="3" id="KW-1185">Reference proteome</keyword>
<feature type="chain" id="PRO_5015149923" evidence="1">
    <location>
        <begin position="21"/>
        <end position="48"/>
    </location>
</feature>
<dbReference type="EMBL" id="PDCK01000040">
    <property type="protein sequence ID" value="PRQ51707.1"/>
    <property type="molecule type" value="Genomic_DNA"/>
</dbReference>